<dbReference type="EMBL" id="JBHSNP010000029">
    <property type="protein sequence ID" value="MFC5604939.1"/>
    <property type="molecule type" value="Genomic_DNA"/>
</dbReference>
<dbReference type="Pfam" id="PF00561">
    <property type="entry name" value="Abhydrolase_1"/>
    <property type="match status" value="1"/>
</dbReference>
<evidence type="ECO:0000259" key="2">
    <source>
        <dbReference type="Pfam" id="PF00561"/>
    </source>
</evidence>
<name>A0ABW0U321_9BACL</name>
<dbReference type="PRINTS" id="PR00111">
    <property type="entry name" value="ABHYDROLASE"/>
</dbReference>
<evidence type="ECO:0000313" key="4">
    <source>
        <dbReference type="Proteomes" id="UP001596071"/>
    </source>
</evidence>
<dbReference type="Gene3D" id="3.40.50.1820">
    <property type="entry name" value="alpha/beta hydrolase"/>
    <property type="match status" value="1"/>
</dbReference>
<sequence length="257" mass="28798">MPTFNVNGIEIYYQEEGEGFPLVLLHGLTSNSEMFRHEINEFKKNYRVIAPDARGHGNSEKPAHYELKDHIGDIVALVDHLGLESFHLIGVSMGSYIAQGVAIELGGRVKKLVLVATKSHGEQASMEELYERHADEMEGMTAIDKMVAASKYMFHNRKAVNKWLHETAEHSEQLTLHEQAIASKALEGFDFRKELHRINAETLVISGMHDGLNPSDYGEETAQLIPAAVFLEFKLSGHAPNVEQPSLFMEVVTNFLE</sequence>
<protein>
    <submittedName>
        <fullName evidence="3">Alpha/beta fold hydrolase</fullName>
    </submittedName>
</protein>
<evidence type="ECO:0000256" key="1">
    <source>
        <dbReference type="ARBA" id="ARBA00022801"/>
    </source>
</evidence>
<accession>A0ABW0U321</accession>
<dbReference type="InterPro" id="IPR029058">
    <property type="entry name" value="AB_hydrolase_fold"/>
</dbReference>
<proteinExistence type="predicted"/>
<gene>
    <name evidence="3" type="ORF">ACFPTP_17005</name>
</gene>
<keyword evidence="4" id="KW-1185">Reference proteome</keyword>
<reference evidence="4" key="1">
    <citation type="journal article" date="2019" name="Int. J. Syst. Evol. Microbiol.">
        <title>The Global Catalogue of Microorganisms (GCM) 10K type strain sequencing project: providing services to taxonomists for standard genome sequencing and annotation.</title>
        <authorList>
            <consortium name="The Broad Institute Genomics Platform"/>
            <consortium name="The Broad Institute Genome Sequencing Center for Infectious Disease"/>
            <person name="Wu L."/>
            <person name="Ma J."/>
        </authorList>
    </citation>
    <scope>NUCLEOTIDE SEQUENCE [LARGE SCALE GENOMIC DNA]</scope>
    <source>
        <strain evidence="4">KACC 11299</strain>
    </source>
</reference>
<dbReference type="InterPro" id="IPR000073">
    <property type="entry name" value="AB_hydrolase_1"/>
</dbReference>
<organism evidence="3 4">
    <name type="scientific">Sporosarcina koreensis</name>
    <dbReference type="NCBI Taxonomy" id="334735"/>
    <lineage>
        <taxon>Bacteria</taxon>
        <taxon>Bacillati</taxon>
        <taxon>Bacillota</taxon>
        <taxon>Bacilli</taxon>
        <taxon>Bacillales</taxon>
        <taxon>Caryophanaceae</taxon>
        <taxon>Sporosarcina</taxon>
    </lineage>
</organism>
<dbReference type="InterPro" id="IPR050266">
    <property type="entry name" value="AB_hydrolase_sf"/>
</dbReference>
<dbReference type="PANTHER" id="PTHR43798:SF31">
    <property type="entry name" value="AB HYDROLASE SUPERFAMILY PROTEIN YCLE"/>
    <property type="match status" value="1"/>
</dbReference>
<dbReference type="PANTHER" id="PTHR43798">
    <property type="entry name" value="MONOACYLGLYCEROL LIPASE"/>
    <property type="match status" value="1"/>
</dbReference>
<dbReference type="RefSeq" id="WP_381447268.1">
    <property type="nucleotide sequence ID" value="NZ_JBHSNP010000029.1"/>
</dbReference>
<dbReference type="GO" id="GO:0016787">
    <property type="term" value="F:hydrolase activity"/>
    <property type="evidence" value="ECO:0007669"/>
    <property type="project" value="UniProtKB-KW"/>
</dbReference>
<dbReference type="SUPFAM" id="SSF53474">
    <property type="entry name" value="alpha/beta-Hydrolases"/>
    <property type="match status" value="1"/>
</dbReference>
<dbReference type="Proteomes" id="UP001596071">
    <property type="component" value="Unassembled WGS sequence"/>
</dbReference>
<comment type="caution">
    <text evidence="3">The sequence shown here is derived from an EMBL/GenBank/DDBJ whole genome shotgun (WGS) entry which is preliminary data.</text>
</comment>
<feature type="domain" description="AB hydrolase-1" evidence="2">
    <location>
        <begin position="21"/>
        <end position="243"/>
    </location>
</feature>
<keyword evidence="1 3" id="KW-0378">Hydrolase</keyword>
<evidence type="ECO:0000313" key="3">
    <source>
        <dbReference type="EMBL" id="MFC5604939.1"/>
    </source>
</evidence>